<feature type="compositionally biased region" description="Low complexity" evidence="5">
    <location>
        <begin position="60"/>
        <end position="71"/>
    </location>
</feature>
<feature type="compositionally biased region" description="Polar residues" evidence="5">
    <location>
        <begin position="89"/>
        <end position="98"/>
    </location>
</feature>
<sequence>MMMMMISKSLLTKRLISSTSTSASYSSYTTSCIKSSTSLLFGGYTSPSTTEVLVDHGLTTTTSSTSTSSSSIIDGGRRNYAFGGKASRKTPSQFGRNSNNRDRGEKNRPKPAPKIQSEKILTRLEEEQEKRSEEALLNKQKSATSKKNDTGKTRGRVGISFNLEDFNKAEKSIIEDRSSNKKKAKKTTETKTKTNNNNNTIIGKVNYGDGVVAGDKDIKKKKEKKKEKVKEQDLFDKDDNDDNDYTTTTTSTTSSGSRGTMSSNPFSIASLLSSSSTAPTRRKTPLPVEQPSVDGGEDGGDEIGPEERNLLLKKREPPVYTNDGLYAARKVLPDLAKMRVDRWLRIQFPVMTHSLICKLLRKEVITATDEFHQNGLDDVAASDKRVLEQSDRTEAGSWIYIPAKYAKEQRVADRESPEKYIRLSDAEIAAIRNSILYKDDDLLVINKPPGLSVQGGTGLKKHLDMMLSHLKFEADETPRLVHRLDKDTSGILILGRNRTATTAMADKFEQKLKRRSDREVKKEKKDKKDDSNNNNNNNYSSKKTTKTTVEEMKDDNSIIKTYWALLTSTPNPREGRIRAPLQKIVENGQEKVVATKETGNGAKLAITEYRVIENSMADTSFVALWPETGRTHQLRVHCASILGSPIIGDVKYGGKKSTAPFENVFDKNIPLHLHARRVQFYHPINTNKLVDVIAPLPPTLQDSWSILGFNPDTKDSEIQH</sequence>
<dbReference type="AlphaFoldDB" id="F4QCT4"/>
<name>F4QCT4_CACFS</name>
<dbReference type="KEGG" id="dfa:DFA_11427"/>
<feature type="region of interest" description="Disordered" evidence="5">
    <location>
        <begin position="176"/>
        <end position="315"/>
    </location>
</feature>
<dbReference type="GO" id="GO:0009982">
    <property type="term" value="F:pseudouridine synthase activity"/>
    <property type="evidence" value="ECO:0007669"/>
    <property type="project" value="InterPro"/>
</dbReference>
<dbReference type="SUPFAM" id="SSF55120">
    <property type="entry name" value="Pseudouridine synthase"/>
    <property type="match status" value="1"/>
</dbReference>
<dbReference type="GO" id="GO:0000455">
    <property type="term" value="P:enzyme-directed rRNA pseudouridine synthesis"/>
    <property type="evidence" value="ECO:0007669"/>
    <property type="project" value="TreeGrafter"/>
</dbReference>
<keyword evidence="3" id="KW-0496">Mitochondrion</keyword>
<evidence type="ECO:0000256" key="1">
    <source>
        <dbReference type="ARBA" id="ARBA00004173"/>
    </source>
</evidence>
<feature type="compositionally biased region" description="Basic and acidic residues" evidence="5">
    <location>
        <begin position="506"/>
        <end position="531"/>
    </location>
</feature>
<feature type="compositionally biased region" description="Low complexity" evidence="5">
    <location>
        <begin position="532"/>
        <end position="542"/>
    </location>
</feature>
<dbReference type="Gene3D" id="3.30.2350.10">
    <property type="entry name" value="Pseudouridine synthase"/>
    <property type="match status" value="2"/>
</dbReference>
<accession>F4QCT4</accession>
<dbReference type="OrthoDB" id="428658at2759"/>
<feature type="compositionally biased region" description="Basic and acidic residues" evidence="5">
    <location>
        <begin position="214"/>
        <end position="237"/>
    </location>
</feature>
<dbReference type="Pfam" id="PF00849">
    <property type="entry name" value="PseudoU_synth_2"/>
    <property type="match status" value="2"/>
</dbReference>
<dbReference type="InterPro" id="IPR006145">
    <property type="entry name" value="PsdUridine_synth_RsuA/RluA"/>
</dbReference>
<dbReference type="STRING" id="1054147.F4QCT4"/>
<keyword evidence="8" id="KW-1185">Reference proteome</keyword>
<feature type="compositionally biased region" description="Basic and acidic residues" evidence="5">
    <location>
        <begin position="305"/>
        <end position="315"/>
    </location>
</feature>
<gene>
    <name evidence="7" type="ORF">DFA_11427</name>
</gene>
<evidence type="ECO:0000256" key="2">
    <source>
        <dbReference type="ARBA" id="ARBA00010876"/>
    </source>
</evidence>
<feature type="domain" description="Pseudouridine synthase RsuA/RluA-like" evidence="6">
    <location>
        <begin position="550"/>
        <end position="640"/>
    </location>
</feature>
<dbReference type="InterPro" id="IPR050188">
    <property type="entry name" value="RluA_PseudoU_synthase"/>
</dbReference>
<comment type="similarity">
    <text evidence="2">Belongs to the pseudouridine synthase RluA family.</text>
</comment>
<evidence type="ECO:0000259" key="6">
    <source>
        <dbReference type="Pfam" id="PF00849"/>
    </source>
</evidence>
<feature type="compositionally biased region" description="Acidic residues" evidence="5">
    <location>
        <begin position="295"/>
        <end position="304"/>
    </location>
</feature>
<dbReference type="PANTHER" id="PTHR21600:SF81">
    <property type="entry name" value="21S RRNA PSEUDOURIDINE(2819) SYNTHASE"/>
    <property type="match status" value="1"/>
</dbReference>
<evidence type="ECO:0000256" key="4">
    <source>
        <dbReference type="ARBA" id="ARBA00023235"/>
    </source>
</evidence>
<dbReference type="GO" id="GO:0003723">
    <property type="term" value="F:RNA binding"/>
    <property type="evidence" value="ECO:0007669"/>
    <property type="project" value="InterPro"/>
</dbReference>
<dbReference type="EMBL" id="GL883029">
    <property type="protein sequence ID" value="EGG13666.1"/>
    <property type="molecule type" value="Genomic_DNA"/>
</dbReference>
<feature type="domain" description="Pseudouridine synthase RsuA/RluA-like" evidence="6">
    <location>
        <begin position="441"/>
        <end position="514"/>
    </location>
</feature>
<feature type="compositionally biased region" description="Basic and acidic residues" evidence="5">
    <location>
        <begin position="99"/>
        <end position="108"/>
    </location>
</feature>
<dbReference type="InterPro" id="IPR020103">
    <property type="entry name" value="PsdUridine_synth_cat_dom_sf"/>
</dbReference>
<dbReference type="InterPro" id="IPR006224">
    <property type="entry name" value="PsdUridine_synth_RluA-like_CS"/>
</dbReference>
<evidence type="ECO:0000256" key="5">
    <source>
        <dbReference type="SAM" id="MobiDB-lite"/>
    </source>
</evidence>
<organism evidence="7 8">
    <name type="scientific">Cavenderia fasciculata</name>
    <name type="common">Slime mold</name>
    <name type="synonym">Dictyostelium fasciculatum</name>
    <dbReference type="NCBI Taxonomy" id="261658"/>
    <lineage>
        <taxon>Eukaryota</taxon>
        <taxon>Amoebozoa</taxon>
        <taxon>Evosea</taxon>
        <taxon>Eumycetozoa</taxon>
        <taxon>Dictyostelia</taxon>
        <taxon>Acytosteliales</taxon>
        <taxon>Cavenderiaceae</taxon>
        <taxon>Cavenderia</taxon>
    </lineage>
</organism>
<evidence type="ECO:0000313" key="7">
    <source>
        <dbReference type="EMBL" id="EGG13666.1"/>
    </source>
</evidence>
<dbReference type="PROSITE" id="PS01129">
    <property type="entry name" value="PSI_RLU"/>
    <property type="match status" value="1"/>
</dbReference>
<dbReference type="PANTHER" id="PTHR21600">
    <property type="entry name" value="MITOCHONDRIAL RNA PSEUDOURIDINE SYNTHASE"/>
    <property type="match status" value="1"/>
</dbReference>
<dbReference type="OMA" id="HYPVITH"/>
<dbReference type="GO" id="GO:0005739">
    <property type="term" value="C:mitochondrion"/>
    <property type="evidence" value="ECO:0007669"/>
    <property type="project" value="UniProtKB-SubCell"/>
</dbReference>
<protein>
    <submittedName>
        <fullName evidence="7">Ribosomal large subunit pseudouridine synthase C protein</fullName>
    </submittedName>
</protein>
<evidence type="ECO:0000313" key="8">
    <source>
        <dbReference type="Proteomes" id="UP000007797"/>
    </source>
</evidence>
<comment type="subcellular location">
    <subcellularLocation>
        <location evidence="1">Mitochondrion</location>
    </subcellularLocation>
</comment>
<dbReference type="RefSeq" id="XP_004350370.1">
    <property type="nucleotide sequence ID" value="XM_004350320.1"/>
</dbReference>
<feature type="region of interest" description="Disordered" evidence="5">
    <location>
        <begin position="505"/>
        <end position="550"/>
    </location>
</feature>
<keyword evidence="4" id="KW-0413">Isomerase</keyword>
<dbReference type="Proteomes" id="UP000007797">
    <property type="component" value="Unassembled WGS sequence"/>
</dbReference>
<feature type="region of interest" description="Disordered" evidence="5">
    <location>
        <begin position="60"/>
        <end position="155"/>
    </location>
</feature>
<feature type="compositionally biased region" description="Basic and acidic residues" evidence="5">
    <location>
        <begin position="116"/>
        <end position="136"/>
    </location>
</feature>
<dbReference type="CDD" id="cd02869">
    <property type="entry name" value="PseudoU_synth_RluA_like"/>
    <property type="match status" value="1"/>
</dbReference>
<reference evidence="8" key="1">
    <citation type="journal article" date="2011" name="Genome Res.">
        <title>Phylogeny-wide analysis of social amoeba genomes highlights ancient origins for complex intercellular communication.</title>
        <authorList>
            <person name="Heidel A.J."/>
            <person name="Lawal H.M."/>
            <person name="Felder M."/>
            <person name="Schilde C."/>
            <person name="Helps N.R."/>
            <person name="Tunggal B."/>
            <person name="Rivero F."/>
            <person name="John U."/>
            <person name="Schleicher M."/>
            <person name="Eichinger L."/>
            <person name="Platzer M."/>
            <person name="Noegel A.A."/>
            <person name="Schaap P."/>
            <person name="Gloeckner G."/>
        </authorList>
    </citation>
    <scope>NUCLEOTIDE SEQUENCE [LARGE SCALE GENOMIC DNA]</scope>
    <source>
        <strain evidence="8">SH3</strain>
    </source>
</reference>
<dbReference type="GeneID" id="14866147"/>
<proteinExistence type="inferred from homology"/>
<feature type="compositionally biased region" description="Low complexity" evidence="5">
    <location>
        <begin position="246"/>
        <end position="279"/>
    </location>
</feature>
<evidence type="ECO:0000256" key="3">
    <source>
        <dbReference type="ARBA" id="ARBA00023128"/>
    </source>
</evidence>